<dbReference type="RefSeq" id="WP_160180725.1">
    <property type="nucleotide sequence ID" value="NZ_CP047656.1"/>
</dbReference>
<dbReference type="OrthoDB" id="9804625at2"/>
<dbReference type="GO" id="GO:0005829">
    <property type="term" value="C:cytosol"/>
    <property type="evidence" value="ECO:0007669"/>
    <property type="project" value="TreeGrafter"/>
</dbReference>
<dbReference type="EC" id="6.3.4.18" evidence="4 5"/>
<dbReference type="PANTHER" id="PTHR11609">
    <property type="entry name" value="PURINE BIOSYNTHESIS PROTEIN 6/7, PUR6/7"/>
    <property type="match status" value="1"/>
</dbReference>
<protein>
    <recommendedName>
        <fullName evidence="4 5">N5-carboxyaminoimidazole ribonucleotide synthase</fullName>
        <shortName evidence="4 5">N5-CAIR synthase</shortName>
        <ecNumber evidence="4 5">6.3.4.18</ecNumber>
    </recommendedName>
    <alternativeName>
        <fullName evidence="4 5">5-(carboxyamino)imidazole ribonucleotide synthetase</fullName>
    </alternativeName>
</protein>
<feature type="domain" description="ATP-grasp" evidence="6">
    <location>
        <begin position="97"/>
        <end position="288"/>
    </location>
</feature>
<gene>
    <name evidence="4 5" type="primary">purK</name>
    <name evidence="7" type="ORF">FX988_02821</name>
</gene>
<dbReference type="NCBIfam" id="TIGR01161">
    <property type="entry name" value="purK"/>
    <property type="match status" value="1"/>
</dbReference>
<dbReference type="GO" id="GO:0004638">
    <property type="term" value="F:phosphoribosylaminoimidazole carboxylase activity"/>
    <property type="evidence" value="ECO:0007669"/>
    <property type="project" value="InterPro"/>
</dbReference>
<dbReference type="HAMAP" id="MF_01928">
    <property type="entry name" value="PurK"/>
    <property type="match status" value="1"/>
</dbReference>
<evidence type="ECO:0000256" key="4">
    <source>
        <dbReference type="HAMAP-Rule" id="MF_01928"/>
    </source>
</evidence>
<feature type="binding site" evidence="4">
    <location>
        <position position="181"/>
    </location>
    <ligand>
        <name>ATP</name>
        <dbReference type="ChEBI" id="CHEBI:30616"/>
    </ligand>
</feature>
<dbReference type="Pfam" id="PF22660">
    <property type="entry name" value="RS_preATP-grasp-like"/>
    <property type="match status" value="1"/>
</dbReference>
<dbReference type="GO" id="GO:0046872">
    <property type="term" value="F:metal ion binding"/>
    <property type="evidence" value="ECO:0007669"/>
    <property type="project" value="InterPro"/>
</dbReference>
<accession>A0A857JKZ3</accession>
<comment type="pathway">
    <text evidence="4 5">Purine metabolism; IMP biosynthesis via de novo pathway; 5-amino-1-(5-phospho-D-ribosyl)imidazole-4-carboxylate from 5-amino-1-(5-phospho-D-ribosyl)imidazole (N5-CAIR route): step 1/2.</text>
</comment>
<evidence type="ECO:0000313" key="7">
    <source>
        <dbReference type="EMBL" id="QHJ12563.1"/>
    </source>
</evidence>
<dbReference type="Pfam" id="PF17769">
    <property type="entry name" value="PurK_C"/>
    <property type="match status" value="1"/>
</dbReference>
<dbReference type="InterPro" id="IPR016185">
    <property type="entry name" value="PreATP-grasp_dom_sf"/>
</dbReference>
<organism evidence="7 8">
    <name type="scientific">Paraglaciecola mesophila</name>
    <dbReference type="NCBI Taxonomy" id="197222"/>
    <lineage>
        <taxon>Bacteria</taxon>
        <taxon>Pseudomonadati</taxon>
        <taxon>Pseudomonadota</taxon>
        <taxon>Gammaproteobacteria</taxon>
        <taxon>Alteromonadales</taxon>
        <taxon>Alteromonadaceae</taxon>
        <taxon>Paraglaciecola</taxon>
    </lineage>
</organism>
<dbReference type="InterPro" id="IPR003135">
    <property type="entry name" value="ATP-grasp_carboxylate-amine"/>
</dbReference>
<dbReference type="GO" id="GO:0034028">
    <property type="term" value="F:5-(carboxyamino)imidazole ribonucleotide synthase activity"/>
    <property type="evidence" value="ECO:0007669"/>
    <property type="project" value="UniProtKB-UniRule"/>
</dbReference>
<dbReference type="Pfam" id="PF02222">
    <property type="entry name" value="ATP-grasp"/>
    <property type="match status" value="1"/>
</dbReference>
<dbReference type="GO" id="GO:0006189">
    <property type="term" value="P:'de novo' IMP biosynthetic process"/>
    <property type="evidence" value="ECO:0007669"/>
    <property type="project" value="UniProtKB-UniRule"/>
</dbReference>
<dbReference type="Proteomes" id="UP000464524">
    <property type="component" value="Chromosome"/>
</dbReference>
<feature type="binding site" evidence="4">
    <location>
        <begin position="258"/>
        <end position="259"/>
    </location>
    <ligand>
        <name>ATP</name>
        <dbReference type="ChEBI" id="CHEBI:30616"/>
    </ligand>
</feature>
<evidence type="ECO:0000313" key="8">
    <source>
        <dbReference type="Proteomes" id="UP000464524"/>
    </source>
</evidence>
<evidence type="ECO:0000256" key="5">
    <source>
        <dbReference type="RuleBase" id="RU361200"/>
    </source>
</evidence>
<dbReference type="AlphaFoldDB" id="A0A857JKZ3"/>
<dbReference type="SUPFAM" id="SSF56059">
    <property type="entry name" value="Glutathione synthetase ATP-binding domain-like"/>
    <property type="match status" value="1"/>
</dbReference>
<evidence type="ECO:0000256" key="2">
    <source>
        <dbReference type="ARBA" id="ARBA00022755"/>
    </source>
</evidence>
<dbReference type="EMBL" id="CP047656">
    <property type="protein sequence ID" value="QHJ12563.1"/>
    <property type="molecule type" value="Genomic_DNA"/>
</dbReference>
<comment type="function">
    <text evidence="4">Catalyzes the ATP-dependent conversion of 5-aminoimidazole ribonucleotide (AIR) and HCO(3)(-) to N5-carboxyaminoimidazole ribonucleotide (N5-CAIR).</text>
</comment>
<dbReference type="SUPFAM" id="SSF52440">
    <property type="entry name" value="PreATP-grasp domain"/>
    <property type="match status" value="1"/>
</dbReference>
<dbReference type="PROSITE" id="PS50975">
    <property type="entry name" value="ATP_GRASP"/>
    <property type="match status" value="1"/>
</dbReference>
<dbReference type="InterPro" id="IPR054350">
    <property type="entry name" value="PurT/PurK_preATP-grasp"/>
</dbReference>
<dbReference type="Gene3D" id="3.40.50.20">
    <property type="match status" value="1"/>
</dbReference>
<dbReference type="InterPro" id="IPR040686">
    <property type="entry name" value="PurK_C"/>
</dbReference>
<comment type="catalytic activity">
    <reaction evidence="4 5">
        <text>5-amino-1-(5-phospho-beta-D-ribosyl)imidazole + hydrogencarbonate + ATP = 5-carboxyamino-1-(5-phospho-D-ribosyl)imidazole + ADP + phosphate + 2 H(+)</text>
        <dbReference type="Rhea" id="RHEA:19317"/>
        <dbReference type="ChEBI" id="CHEBI:15378"/>
        <dbReference type="ChEBI" id="CHEBI:17544"/>
        <dbReference type="ChEBI" id="CHEBI:30616"/>
        <dbReference type="ChEBI" id="CHEBI:43474"/>
        <dbReference type="ChEBI" id="CHEBI:58730"/>
        <dbReference type="ChEBI" id="CHEBI:137981"/>
        <dbReference type="ChEBI" id="CHEBI:456216"/>
        <dbReference type="EC" id="6.3.4.18"/>
    </reaction>
</comment>
<keyword evidence="1 4" id="KW-0547">Nucleotide-binding</keyword>
<dbReference type="InterPro" id="IPR011054">
    <property type="entry name" value="Rudment_hybrid_motif"/>
</dbReference>
<feature type="binding site" evidence="4">
    <location>
        <position position="133"/>
    </location>
    <ligand>
        <name>ATP</name>
        <dbReference type="ChEBI" id="CHEBI:30616"/>
    </ligand>
</feature>
<dbReference type="SUPFAM" id="SSF51246">
    <property type="entry name" value="Rudiment single hybrid motif"/>
    <property type="match status" value="1"/>
</dbReference>
<name>A0A857JKZ3_9ALTE</name>
<evidence type="ECO:0000256" key="3">
    <source>
        <dbReference type="ARBA" id="ARBA00022840"/>
    </source>
</evidence>
<keyword evidence="8" id="KW-1185">Reference proteome</keyword>
<comment type="subunit">
    <text evidence="4 5">Homodimer.</text>
</comment>
<reference evidence="7 8" key="1">
    <citation type="submission" date="2019-12" db="EMBL/GenBank/DDBJ databases">
        <title>Genome sequencing and assembly of endphytes of Porphyra tenera.</title>
        <authorList>
            <person name="Park J.M."/>
            <person name="Shin R."/>
            <person name="Jo S.H."/>
        </authorList>
    </citation>
    <scope>NUCLEOTIDE SEQUENCE [LARGE SCALE GENOMIC DNA]</scope>
    <source>
        <strain evidence="7 8">GPM4</strain>
    </source>
</reference>
<proteinExistence type="inferred from homology"/>
<dbReference type="Gene3D" id="3.30.1490.20">
    <property type="entry name" value="ATP-grasp fold, A domain"/>
    <property type="match status" value="1"/>
</dbReference>
<keyword evidence="4 5" id="KW-0436">Ligase</keyword>
<feature type="binding site" evidence="4">
    <location>
        <begin position="138"/>
        <end position="144"/>
    </location>
    <ligand>
        <name>ATP</name>
        <dbReference type="ChEBI" id="CHEBI:30616"/>
    </ligand>
</feature>
<keyword evidence="3 4" id="KW-0067">ATP-binding</keyword>
<keyword evidence="2 4" id="KW-0658">Purine biosynthesis</keyword>
<evidence type="ECO:0000259" key="6">
    <source>
        <dbReference type="PROSITE" id="PS50975"/>
    </source>
</evidence>
<dbReference type="KEGG" id="pmes:FX988_02821"/>
<dbReference type="NCBIfam" id="NF004679">
    <property type="entry name" value="PRK06019.1-5"/>
    <property type="match status" value="1"/>
</dbReference>
<sequence>MNVLILGSGQLARMMALSGAPLGIEVRAVDVSNHKVVNPIDKKVMDIHLETAIEAADAISVEFEHIPEPLLEQVNRSGKLMPSVEAISAGADRVKEKALLDKLNIANCPYMIVDDVAKLEQAVAQLGEKLIIKASRNGYDGYGQWRLSSKEQLPDIQQALAELDLKKVPLVVEKMLSFEREVSLVGARAKNGQVAFYPLVENLHHQGQLHTCVAPAPAITPALVAQAEHAFNALVTELNYVGVLAVEFFQMGDTLLVNEIAPRVHNSGHWSMQGADTCQFENHLRAICELPLGSTQVLAPSVMLNVIGCDLPPKDMLSVARTHLHGYMKTPRAKRKMGHINITGNDYAELGAAMQKLQKWLSKSYFPTLNGEAERLLQIK</sequence>
<feature type="binding site" evidence="4">
    <location>
        <position position="93"/>
    </location>
    <ligand>
        <name>ATP</name>
        <dbReference type="ChEBI" id="CHEBI:30616"/>
    </ligand>
</feature>
<dbReference type="InterPro" id="IPR013815">
    <property type="entry name" value="ATP_grasp_subdomain_1"/>
</dbReference>
<feature type="binding site" evidence="4">
    <location>
        <position position="204"/>
    </location>
    <ligand>
        <name>ATP</name>
        <dbReference type="ChEBI" id="CHEBI:30616"/>
    </ligand>
</feature>
<dbReference type="Gene3D" id="3.30.470.20">
    <property type="entry name" value="ATP-grasp fold, B domain"/>
    <property type="match status" value="1"/>
</dbReference>
<dbReference type="InterPro" id="IPR005875">
    <property type="entry name" value="PurK"/>
</dbReference>
<dbReference type="UniPathway" id="UPA00074">
    <property type="reaction ID" value="UER00942"/>
</dbReference>
<dbReference type="PANTHER" id="PTHR11609:SF5">
    <property type="entry name" value="PHOSPHORIBOSYLAMINOIMIDAZOLE CARBOXYLASE"/>
    <property type="match status" value="1"/>
</dbReference>
<comment type="similarity">
    <text evidence="4 5">Belongs to the PurK/PurT family.</text>
</comment>
<comment type="function">
    <text evidence="5">Catalyzes the ATP-dependent conversion of 5-aminoimidazole ribonucleotide (AIR) and HCO(3)- to N5-carboxyaminoimidazole ribonucleotide (N5-CAIR).</text>
</comment>
<dbReference type="GO" id="GO:0005524">
    <property type="term" value="F:ATP binding"/>
    <property type="evidence" value="ECO:0007669"/>
    <property type="project" value="UniProtKB-UniRule"/>
</dbReference>
<evidence type="ECO:0000256" key="1">
    <source>
        <dbReference type="ARBA" id="ARBA00022741"/>
    </source>
</evidence>
<feature type="binding site" evidence="4">
    <location>
        <begin position="173"/>
        <end position="176"/>
    </location>
    <ligand>
        <name>ATP</name>
        <dbReference type="ChEBI" id="CHEBI:30616"/>
    </ligand>
</feature>
<dbReference type="InterPro" id="IPR011761">
    <property type="entry name" value="ATP-grasp"/>
</dbReference>